<keyword evidence="1" id="KW-1133">Transmembrane helix</keyword>
<name>A0A286H6N3_9ACTN</name>
<protein>
    <submittedName>
        <fullName evidence="3">PH domain-containing protein</fullName>
    </submittedName>
</protein>
<evidence type="ECO:0000313" key="4">
    <source>
        <dbReference type="Proteomes" id="UP000219482"/>
    </source>
</evidence>
<keyword evidence="4" id="KW-1185">Reference proteome</keyword>
<proteinExistence type="predicted"/>
<evidence type="ECO:0000313" key="3">
    <source>
        <dbReference type="EMBL" id="SOE03411.1"/>
    </source>
</evidence>
<feature type="transmembrane region" description="Helical" evidence="1">
    <location>
        <begin position="47"/>
        <end position="65"/>
    </location>
</feature>
<organism evidence="3 4">
    <name type="scientific">Blastococcus haudaquaticus</name>
    <dbReference type="NCBI Taxonomy" id="1938745"/>
    <lineage>
        <taxon>Bacteria</taxon>
        <taxon>Bacillati</taxon>
        <taxon>Actinomycetota</taxon>
        <taxon>Actinomycetes</taxon>
        <taxon>Geodermatophilales</taxon>
        <taxon>Geodermatophilaceae</taxon>
        <taxon>Blastococcus</taxon>
    </lineage>
</organism>
<keyword evidence="1" id="KW-0812">Transmembrane</keyword>
<sequence length="155" mass="16504">MTVSAVPRRMRLLLALLGAVVVAVMVVVALGLKDTTNTVVSYRTSDQVALAGIGIVLAAGVMFLGRSRVDADAAGVRVRNVVVHHELPWQAVRAVRFDPKSPWASLLLENGDEVSLLALQAVDGEHAVRAVEGLRALHASARASDPVRPPLLYDD</sequence>
<evidence type="ECO:0000259" key="2">
    <source>
        <dbReference type="Pfam" id="PF10756"/>
    </source>
</evidence>
<gene>
    <name evidence="3" type="ORF">SAMN06272739_4153</name>
</gene>
<dbReference type="EMBL" id="OCNK01000006">
    <property type="protein sequence ID" value="SOE03411.1"/>
    <property type="molecule type" value="Genomic_DNA"/>
</dbReference>
<dbReference type="Proteomes" id="UP000219482">
    <property type="component" value="Unassembled WGS sequence"/>
</dbReference>
<feature type="domain" description="Low molecular weight protein antigen 6 PH" evidence="2">
    <location>
        <begin position="66"/>
        <end position="135"/>
    </location>
</feature>
<accession>A0A286H6N3</accession>
<dbReference type="Pfam" id="PF10756">
    <property type="entry name" value="bPH_6"/>
    <property type="match status" value="1"/>
</dbReference>
<dbReference type="InterPro" id="IPR019692">
    <property type="entry name" value="CFP-6_PH"/>
</dbReference>
<dbReference type="AlphaFoldDB" id="A0A286H6N3"/>
<reference evidence="4" key="1">
    <citation type="submission" date="2017-09" db="EMBL/GenBank/DDBJ databases">
        <authorList>
            <person name="Varghese N."/>
            <person name="Submissions S."/>
        </authorList>
    </citation>
    <scope>NUCLEOTIDE SEQUENCE [LARGE SCALE GENOMIC DNA]</scope>
    <source>
        <strain evidence="4">DSM 44270</strain>
    </source>
</reference>
<keyword evidence="1" id="KW-0472">Membrane</keyword>
<evidence type="ECO:0000256" key="1">
    <source>
        <dbReference type="SAM" id="Phobius"/>
    </source>
</evidence>